<evidence type="ECO:0000313" key="1">
    <source>
        <dbReference type="EMBL" id="RNL83217.1"/>
    </source>
</evidence>
<evidence type="ECO:0008006" key="3">
    <source>
        <dbReference type="Google" id="ProtNLM"/>
    </source>
</evidence>
<dbReference type="RefSeq" id="WP_123202417.1">
    <property type="nucleotide sequence ID" value="NZ_RJMB01000018.1"/>
</dbReference>
<evidence type="ECO:0000313" key="2">
    <source>
        <dbReference type="Proteomes" id="UP000269198"/>
    </source>
</evidence>
<protein>
    <recommendedName>
        <fullName evidence="3">HEAT repeat domain-containing protein</fullName>
    </recommendedName>
</protein>
<organism evidence="1 2">
    <name type="scientific">Halostreptopolyspora alba</name>
    <dbReference type="NCBI Taxonomy" id="2487137"/>
    <lineage>
        <taxon>Bacteria</taxon>
        <taxon>Bacillati</taxon>
        <taxon>Actinomycetota</taxon>
        <taxon>Actinomycetes</taxon>
        <taxon>Streptosporangiales</taxon>
        <taxon>Nocardiopsidaceae</taxon>
        <taxon>Halostreptopolyspora</taxon>
    </lineage>
</organism>
<proteinExistence type="predicted"/>
<dbReference type="SUPFAM" id="SSF48371">
    <property type="entry name" value="ARM repeat"/>
    <property type="match status" value="1"/>
</dbReference>
<dbReference type="InterPro" id="IPR016024">
    <property type="entry name" value="ARM-type_fold"/>
</dbReference>
<dbReference type="OrthoDB" id="292843at2"/>
<keyword evidence="2" id="KW-1185">Reference proteome</keyword>
<gene>
    <name evidence="1" type="ORF">EFW17_17150</name>
</gene>
<dbReference type="AlphaFoldDB" id="A0A3N0E5W1"/>
<sequence length="715" mass="76644">MTATDPPDPALRGIDDVDWGRLHHAHGEASDIPEALRDTIGDDPRIAEEALDHLFDTLHHQGTLYPATPPAVPFLAELALAPRTPRRAGFVELLASIATADNATVEVLSGVRAALAERAGRLPDLLDAPDPWLRHLATLLVGHLPVSHPAPLVTRLRERVTSEDDPRTQAGLVAAAARLDPDHGSTWLREETAPDRPPGSRAGALWSIAVNGLEWDQRTTTAVAAVWGNEEPPVDSEWAWAEAPFTDIVTRLCERGDTPAAARTCRDVYDSGAATTAVRAATSLARRSRSAREPVAPVIADGVAHPDPGVRRRATRAARDIPQAGHAATDPLARLVDAGRPESDRDTQDLFDTALRALISTGDTRWRAPLLTGLPAGDVPPNAIAALIETDVPCDAELLSAVRARLAALTPAFLSDGPISHQAHNELTHLVRVLWQWGAEAADALPELIPLIGSGHPAVVHALTAMGSAASDALPRLRDRCAREEERVADRQQHAEAVLAIAGDPEPLAAVADAALAAGEVAVALECRERAGAPPEPLIPTVRDLLTSGNPPDPFPRLRCAHWLFERTGDTSLPVEVVDAVLTRQHRRPWNPVNRACRLAGRIGEPAGRLTPRLRGMVTHRRTGVDASLALYRILGESAPLLTALGTRLDHNEVGSWLYDALDALGADAAPLLPRLRAMVDGDRPVKGSGTANEAIRHDMAHQERMRSYLAAWPT</sequence>
<reference evidence="1 2" key="1">
    <citation type="submission" date="2018-11" db="EMBL/GenBank/DDBJ databases">
        <title>The genome draft of YIM 96095.</title>
        <authorList>
            <person name="Tang S.-K."/>
            <person name="Chunyu W.-X."/>
            <person name="Feng Y.-Z."/>
        </authorList>
    </citation>
    <scope>NUCLEOTIDE SEQUENCE [LARGE SCALE GENOMIC DNA]</scope>
    <source>
        <strain evidence="1 2">YIM 96095</strain>
    </source>
</reference>
<accession>A0A3N0E5W1</accession>
<dbReference type="Proteomes" id="UP000269198">
    <property type="component" value="Unassembled WGS sequence"/>
</dbReference>
<name>A0A3N0E5W1_9ACTN</name>
<dbReference type="EMBL" id="RJMB01000018">
    <property type="protein sequence ID" value="RNL83217.1"/>
    <property type="molecule type" value="Genomic_DNA"/>
</dbReference>
<comment type="caution">
    <text evidence="1">The sequence shown here is derived from an EMBL/GenBank/DDBJ whole genome shotgun (WGS) entry which is preliminary data.</text>
</comment>